<name>A0A067KMT9_JATCU</name>
<dbReference type="AlphaFoldDB" id="A0A067KMT9"/>
<dbReference type="EMBL" id="KK914402">
    <property type="protein sequence ID" value="KDP37447.1"/>
    <property type="molecule type" value="Genomic_DNA"/>
</dbReference>
<evidence type="ECO:0000256" key="1">
    <source>
        <dbReference type="SAM" id="MobiDB-lite"/>
    </source>
</evidence>
<feature type="compositionally biased region" description="Polar residues" evidence="1">
    <location>
        <begin position="39"/>
        <end position="49"/>
    </location>
</feature>
<feature type="region of interest" description="Disordered" evidence="1">
    <location>
        <begin position="39"/>
        <end position="58"/>
    </location>
</feature>
<evidence type="ECO:0000313" key="3">
    <source>
        <dbReference type="Proteomes" id="UP000027138"/>
    </source>
</evidence>
<feature type="compositionally biased region" description="Polar residues" evidence="1">
    <location>
        <begin position="111"/>
        <end position="120"/>
    </location>
</feature>
<gene>
    <name evidence="2" type="ORF">JCGZ_08288</name>
</gene>
<accession>A0A067KMT9</accession>
<proteinExistence type="predicted"/>
<feature type="region of interest" description="Disordered" evidence="1">
    <location>
        <begin position="1"/>
        <end position="25"/>
    </location>
</feature>
<dbReference type="KEGG" id="jcu:105634626"/>
<sequence length="254" mass="27967">MNTSQGNAETTTTKRKRKSRLIEGGRRITRLQAKINDLPQESFTATSPTPKVLSREPASYPVSCEYLSPDAKILLKYGRFSRSAKRFEEPENASGPRPEIPTNEYDELEGHSSSDYSPPSQAVIDNILESLSPRQLGSASFSAGAQREHVKLPPNLSQAMVSSKTRESRDILLAEVPQIERERNDPASIPLVANTFSTWEYAMALNVGEEMLDKNANPNSTSGHFNQTVSFGLSEMVGMWGENDSDLDVEASSA</sequence>
<reference evidence="2 3" key="1">
    <citation type="journal article" date="2014" name="PLoS ONE">
        <title>Global Analysis of Gene Expression Profiles in Physic Nut (Jatropha curcas L.) Seedlings Exposed to Salt Stress.</title>
        <authorList>
            <person name="Zhang L."/>
            <person name="Zhang C."/>
            <person name="Wu P."/>
            <person name="Chen Y."/>
            <person name="Li M."/>
            <person name="Jiang H."/>
            <person name="Wu G."/>
        </authorList>
    </citation>
    <scope>NUCLEOTIDE SEQUENCE [LARGE SCALE GENOMIC DNA]</scope>
    <source>
        <strain evidence="3">cv. GZQX0401</strain>
        <tissue evidence="2">Young leaves</tissue>
    </source>
</reference>
<feature type="region of interest" description="Disordered" evidence="1">
    <location>
        <begin position="86"/>
        <end position="120"/>
    </location>
</feature>
<dbReference type="Proteomes" id="UP000027138">
    <property type="component" value="Unassembled WGS sequence"/>
</dbReference>
<keyword evidence="3" id="KW-1185">Reference proteome</keyword>
<evidence type="ECO:0000313" key="2">
    <source>
        <dbReference type="EMBL" id="KDP37447.1"/>
    </source>
</evidence>
<protein>
    <submittedName>
        <fullName evidence="2">Uncharacterized protein</fullName>
    </submittedName>
</protein>
<organism evidence="2 3">
    <name type="scientific">Jatropha curcas</name>
    <name type="common">Barbados nut</name>
    <dbReference type="NCBI Taxonomy" id="180498"/>
    <lineage>
        <taxon>Eukaryota</taxon>
        <taxon>Viridiplantae</taxon>
        <taxon>Streptophyta</taxon>
        <taxon>Embryophyta</taxon>
        <taxon>Tracheophyta</taxon>
        <taxon>Spermatophyta</taxon>
        <taxon>Magnoliopsida</taxon>
        <taxon>eudicotyledons</taxon>
        <taxon>Gunneridae</taxon>
        <taxon>Pentapetalae</taxon>
        <taxon>rosids</taxon>
        <taxon>fabids</taxon>
        <taxon>Malpighiales</taxon>
        <taxon>Euphorbiaceae</taxon>
        <taxon>Crotonoideae</taxon>
        <taxon>Jatropheae</taxon>
        <taxon>Jatropha</taxon>
    </lineage>
</organism>